<keyword evidence="3" id="KW-1185">Reference proteome</keyword>
<proteinExistence type="predicted"/>
<dbReference type="STRING" id="862517.HMPREF9225_0002"/>
<dbReference type="EMBL" id="AEEH01000002">
    <property type="protein sequence ID" value="EFM26369.1"/>
    <property type="molecule type" value="Genomic_DNA"/>
</dbReference>
<keyword evidence="1" id="KW-0175">Coiled coil</keyword>
<dbReference type="Pfam" id="PF01527">
    <property type="entry name" value="HTH_Tnp_1"/>
    <property type="match status" value="1"/>
</dbReference>
<name>E0NIL3_9FIRM</name>
<dbReference type="eggNOG" id="COG2963">
    <property type="taxonomic scope" value="Bacteria"/>
</dbReference>
<dbReference type="AlphaFoldDB" id="E0NIL3"/>
<protein>
    <submittedName>
        <fullName evidence="2">Transposase</fullName>
    </submittedName>
</protein>
<dbReference type="InterPro" id="IPR009057">
    <property type="entry name" value="Homeodomain-like_sf"/>
</dbReference>
<dbReference type="Proteomes" id="UP000003280">
    <property type="component" value="Unassembled WGS sequence"/>
</dbReference>
<evidence type="ECO:0000256" key="1">
    <source>
        <dbReference type="SAM" id="Coils"/>
    </source>
</evidence>
<dbReference type="GO" id="GO:0003677">
    <property type="term" value="F:DNA binding"/>
    <property type="evidence" value="ECO:0007669"/>
    <property type="project" value="InterPro"/>
</dbReference>
<dbReference type="GO" id="GO:0006313">
    <property type="term" value="P:DNA transposition"/>
    <property type="evidence" value="ECO:0007669"/>
    <property type="project" value="InterPro"/>
</dbReference>
<gene>
    <name evidence="2" type="ORF">HMPREF9225_0002</name>
</gene>
<dbReference type="InterPro" id="IPR002514">
    <property type="entry name" value="Transposase_8"/>
</dbReference>
<dbReference type="HOGENOM" id="CLU_027402_33_1_9"/>
<dbReference type="SUPFAM" id="SSF46689">
    <property type="entry name" value="Homeodomain-like"/>
    <property type="match status" value="1"/>
</dbReference>
<evidence type="ECO:0000313" key="3">
    <source>
        <dbReference type="Proteomes" id="UP000003280"/>
    </source>
</evidence>
<comment type="caution">
    <text evidence="2">The sequence shown here is derived from an EMBL/GenBank/DDBJ whole genome shotgun (WGS) entry which is preliminary data.</text>
</comment>
<accession>E0NIL3</accession>
<dbReference type="GO" id="GO:0004803">
    <property type="term" value="F:transposase activity"/>
    <property type="evidence" value="ECO:0007669"/>
    <property type="project" value="InterPro"/>
</dbReference>
<dbReference type="Gene3D" id="1.10.10.60">
    <property type="entry name" value="Homeodomain-like"/>
    <property type="match status" value="1"/>
</dbReference>
<feature type="coiled-coil region" evidence="1">
    <location>
        <begin position="57"/>
        <end position="84"/>
    </location>
</feature>
<sequence>MVKHYEENFKKQIVEIYNQGNYTYNKLGEEYQIAPSTIRGWVKRYNNTQSFDINDNRTEEEKEIIRLRKQLKQLEMENDILKQAALLLGKR</sequence>
<reference evidence="2 3" key="1">
    <citation type="submission" date="2010-07" db="EMBL/GenBank/DDBJ databases">
        <authorList>
            <person name="Muzny D."/>
            <person name="Qin X."/>
            <person name="Deng J."/>
            <person name="Jiang H."/>
            <person name="Liu Y."/>
            <person name="Qu J."/>
            <person name="Song X.-Z."/>
            <person name="Zhang L."/>
            <person name="Thornton R."/>
            <person name="Coyle M."/>
            <person name="Francisco L."/>
            <person name="Jackson L."/>
            <person name="Javaid M."/>
            <person name="Korchina V."/>
            <person name="Kovar C."/>
            <person name="Mata R."/>
            <person name="Mathew T."/>
            <person name="Ngo R."/>
            <person name="Nguyen L."/>
            <person name="Nguyen N."/>
            <person name="Okwuonu G."/>
            <person name="Ongeri F."/>
            <person name="Pham C."/>
            <person name="Simmons D."/>
            <person name="Wilczek-Boney K."/>
            <person name="Hale W."/>
            <person name="Jakkamsetti A."/>
            <person name="Pham P."/>
            <person name="Ruth R."/>
            <person name="San Lucas F."/>
            <person name="Warren J."/>
            <person name="Zhang J."/>
            <person name="Zhao Z."/>
            <person name="Zhou C."/>
            <person name="Zhu D."/>
            <person name="Lee S."/>
            <person name="Bess C."/>
            <person name="Blankenburg K."/>
            <person name="Forbes L."/>
            <person name="Fu Q."/>
            <person name="Gubbala S."/>
            <person name="Hirani K."/>
            <person name="Jayaseelan J.C."/>
            <person name="Lara F."/>
            <person name="Munidasa M."/>
            <person name="Palculict T."/>
            <person name="Patil S."/>
            <person name="Pu L.-L."/>
            <person name="Saada N."/>
            <person name="Tang L."/>
            <person name="Weissenberger G."/>
            <person name="Zhu Y."/>
            <person name="Hemphill L."/>
            <person name="Shang Y."/>
            <person name="Youmans B."/>
            <person name="Ayvaz T."/>
            <person name="Ross M."/>
            <person name="Santibanez J."/>
            <person name="Aqrawi P."/>
            <person name="Gross S."/>
            <person name="Joshi V."/>
            <person name="Fowler G."/>
            <person name="Nazareth L."/>
            <person name="Reid J."/>
            <person name="Worley K."/>
            <person name="Petrosino J."/>
            <person name="Highlander S."/>
            <person name="Gibbs R."/>
        </authorList>
    </citation>
    <scope>NUCLEOTIDE SEQUENCE [LARGE SCALE GENOMIC DNA]</scope>
    <source>
        <strain evidence="2 3">ATCC BAA-1640</strain>
    </source>
</reference>
<evidence type="ECO:0000313" key="2">
    <source>
        <dbReference type="EMBL" id="EFM26369.1"/>
    </source>
</evidence>
<organism evidence="2 3">
    <name type="scientific">Peptoniphilus duerdenii ATCC BAA-1640</name>
    <dbReference type="NCBI Taxonomy" id="862517"/>
    <lineage>
        <taxon>Bacteria</taxon>
        <taxon>Bacillati</taxon>
        <taxon>Bacillota</taxon>
        <taxon>Tissierellia</taxon>
        <taxon>Tissierellales</taxon>
        <taxon>Peptoniphilaceae</taxon>
        <taxon>Peptoniphilus</taxon>
    </lineage>
</organism>